<evidence type="ECO:0000256" key="1">
    <source>
        <dbReference type="ARBA" id="ARBA00004141"/>
    </source>
</evidence>
<feature type="transmembrane region" description="Helical" evidence="9">
    <location>
        <begin position="81"/>
        <end position="103"/>
    </location>
</feature>
<evidence type="ECO:0000256" key="4">
    <source>
        <dbReference type="ARBA" id="ARBA00022692"/>
    </source>
</evidence>
<keyword evidence="5" id="KW-0862">Zinc</keyword>
<dbReference type="InterPro" id="IPR027470">
    <property type="entry name" value="Cation_efflux_CTD"/>
</dbReference>
<keyword evidence="3" id="KW-0813">Transport</keyword>
<evidence type="ECO:0000256" key="8">
    <source>
        <dbReference type="ARBA" id="ARBA00023136"/>
    </source>
</evidence>
<dbReference type="Gene3D" id="1.20.1510.10">
    <property type="entry name" value="Cation efflux protein transmembrane domain"/>
    <property type="match status" value="1"/>
</dbReference>
<dbReference type="InterPro" id="IPR050681">
    <property type="entry name" value="CDF/SLC30A"/>
</dbReference>
<gene>
    <name evidence="12" type="ORF">KJB30_11695</name>
</gene>
<comment type="caution">
    <text evidence="12">The sequence shown here is derived from an EMBL/GenBank/DDBJ whole genome shotgun (WGS) entry which is preliminary data.</text>
</comment>
<evidence type="ECO:0000256" key="6">
    <source>
        <dbReference type="ARBA" id="ARBA00022989"/>
    </source>
</evidence>
<evidence type="ECO:0000256" key="9">
    <source>
        <dbReference type="SAM" id="Phobius"/>
    </source>
</evidence>
<feature type="transmembrane region" description="Helical" evidence="9">
    <location>
        <begin position="148"/>
        <end position="168"/>
    </location>
</feature>
<dbReference type="InterPro" id="IPR058533">
    <property type="entry name" value="Cation_efflux_TM"/>
</dbReference>
<evidence type="ECO:0000313" key="13">
    <source>
        <dbReference type="Proteomes" id="UP000784128"/>
    </source>
</evidence>
<organism evidence="12 13">
    <name type="scientific">Pelotalea chapellei</name>
    <dbReference type="NCBI Taxonomy" id="44671"/>
    <lineage>
        <taxon>Bacteria</taxon>
        <taxon>Pseudomonadati</taxon>
        <taxon>Thermodesulfobacteriota</taxon>
        <taxon>Desulfuromonadia</taxon>
        <taxon>Geobacterales</taxon>
        <taxon>Geobacteraceae</taxon>
        <taxon>Pelotalea</taxon>
    </lineage>
</organism>
<feature type="transmembrane region" description="Helical" evidence="9">
    <location>
        <begin position="174"/>
        <end position="193"/>
    </location>
</feature>
<keyword evidence="7" id="KW-0406">Ion transport</keyword>
<keyword evidence="4 9" id="KW-0812">Transmembrane</keyword>
<keyword evidence="5" id="KW-0864">Zinc transport</keyword>
<dbReference type="RefSeq" id="WP_214299433.1">
    <property type="nucleotide sequence ID" value="NZ_JAHDYS010000010.1"/>
</dbReference>
<dbReference type="Pfam" id="PF16916">
    <property type="entry name" value="ZT_dimer"/>
    <property type="match status" value="1"/>
</dbReference>
<evidence type="ECO:0000256" key="7">
    <source>
        <dbReference type="ARBA" id="ARBA00023065"/>
    </source>
</evidence>
<comment type="similarity">
    <text evidence="2">Belongs to the cation diffusion facilitator (CDF) transporter (TC 2.A.4) family. SLC30A subfamily.</text>
</comment>
<name>A0ABS5U9T4_9BACT</name>
<comment type="subcellular location">
    <subcellularLocation>
        <location evidence="1">Membrane</location>
        <topology evidence="1">Multi-pass membrane protein</topology>
    </subcellularLocation>
</comment>
<dbReference type="EMBL" id="JAHDYS010000010">
    <property type="protein sequence ID" value="MBT1072453.1"/>
    <property type="molecule type" value="Genomic_DNA"/>
</dbReference>
<feature type="domain" description="Cation efflux protein transmembrane" evidence="10">
    <location>
        <begin position="14"/>
        <end position="205"/>
    </location>
</feature>
<evidence type="ECO:0000256" key="2">
    <source>
        <dbReference type="ARBA" id="ARBA00008873"/>
    </source>
</evidence>
<feature type="transmembrane region" description="Helical" evidence="9">
    <location>
        <begin position="14"/>
        <end position="35"/>
    </location>
</feature>
<evidence type="ECO:0000256" key="3">
    <source>
        <dbReference type="ARBA" id="ARBA00022448"/>
    </source>
</evidence>
<dbReference type="NCBIfam" id="TIGR01297">
    <property type="entry name" value="CDF"/>
    <property type="match status" value="1"/>
</dbReference>
<dbReference type="SUPFAM" id="SSF160240">
    <property type="entry name" value="Cation efflux protein cytoplasmic domain-like"/>
    <property type="match status" value="1"/>
</dbReference>
<evidence type="ECO:0000259" key="11">
    <source>
        <dbReference type="Pfam" id="PF16916"/>
    </source>
</evidence>
<evidence type="ECO:0000313" key="12">
    <source>
        <dbReference type="EMBL" id="MBT1072453.1"/>
    </source>
</evidence>
<evidence type="ECO:0000256" key="5">
    <source>
        <dbReference type="ARBA" id="ARBA00022906"/>
    </source>
</evidence>
<keyword evidence="6 9" id="KW-1133">Transmembrane helix</keyword>
<sequence>MDAHTPDKSITKRLLFAILLTTVTLIAEIVGGIWTNSLALLSDAAHVFLDLFALLLSLGAIRLSALPASETRTYGFHRAEVFASLINGVTIFLIAAGILYEAWGRLMQPEKVNSLPMLVIATIGLIMNLLSASALHEHSHDDLNVHSAFLHVIGDAAASLGVIVGGVIMYYSNWFILDAIISIGIGCVVFYGAGRVLRESTHILLEGVPRGMHVTDVANTIRKIEGVSDLHHLNIWSICSHIVALSAHIDVKPEFKTRQAKLLHNIEHVLQEKYHITHTTLQVECTHCIAGPIIKGFSHRSRHSHCGH</sequence>
<dbReference type="InterPro" id="IPR002524">
    <property type="entry name" value="Cation_efflux"/>
</dbReference>
<keyword evidence="13" id="KW-1185">Reference proteome</keyword>
<dbReference type="InterPro" id="IPR036837">
    <property type="entry name" value="Cation_efflux_CTD_sf"/>
</dbReference>
<feature type="transmembrane region" description="Helical" evidence="9">
    <location>
        <begin position="115"/>
        <end position="136"/>
    </location>
</feature>
<proteinExistence type="inferred from homology"/>
<dbReference type="PANTHER" id="PTHR11562:SF17">
    <property type="entry name" value="RE54080P-RELATED"/>
    <property type="match status" value="1"/>
</dbReference>
<feature type="transmembrane region" description="Helical" evidence="9">
    <location>
        <begin position="47"/>
        <end position="69"/>
    </location>
</feature>
<evidence type="ECO:0000259" key="10">
    <source>
        <dbReference type="Pfam" id="PF01545"/>
    </source>
</evidence>
<dbReference type="Proteomes" id="UP000784128">
    <property type="component" value="Unassembled WGS sequence"/>
</dbReference>
<reference evidence="12 13" key="1">
    <citation type="submission" date="2021-05" db="EMBL/GenBank/DDBJ databases">
        <title>The draft genome of Geobacter chapellei DSM 13688.</title>
        <authorList>
            <person name="Xu Z."/>
            <person name="Masuda Y."/>
            <person name="Itoh H."/>
            <person name="Senoo K."/>
        </authorList>
    </citation>
    <scope>NUCLEOTIDE SEQUENCE [LARGE SCALE GENOMIC DNA]</scope>
    <source>
        <strain evidence="12 13">DSM 13688</strain>
    </source>
</reference>
<dbReference type="PANTHER" id="PTHR11562">
    <property type="entry name" value="CATION EFFLUX PROTEIN/ ZINC TRANSPORTER"/>
    <property type="match status" value="1"/>
</dbReference>
<protein>
    <submittedName>
        <fullName evidence="12">Cation diffusion facilitator family transporter</fullName>
    </submittedName>
</protein>
<feature type="domain" description="Cation efflux protein cytoplasmic" evidence="11">
    <location>
        <begin position="209"/>
        <end position="284"/>
    </location>
</feature>
<dbReference type="SUPFAM" id="SSF161111">
    <property type="entry name" value="Cation efflux protein transmembrane domain-like"/>
    <property type="match status" value="1"/>
</dbReference>
<keyword evidence="8 9" id="KW-0472">Membrane</keyword>
<dbReference type="Pfam" id="PF01545">
    <property type="entry name" value="Cation_efflux"/>
    <property type="match status" value="1"/>
</dbReference>
<accession>A0ABS5U9T4</accession>
<dbReference type="InterPro" id="IPR027469">
    <property type="entry name" value="Cation_efflux_TMD_sf"/>
</dbReference>